<evidence type="ECO:0000313" key="1">
    <source>
        <dbReference type="EMBL" id="CAF4940600.1"/>
    </source>
</evidence>
<dbReference type="Proteomes" id="UP000663880">
    <property type="component" value="Unassembled WGS sequence"/>
</dbReference>
<comment type="caution">
    <text evidence="1">The sequence shown here is derived from an EMBL/GenBank/DDBJ whole genome shotgun (WGS) entry which is preliminary data.</text>
</comment>
<keyword evidence="2" id="KW-1185">Reference proteome</keyword>
<name>A0A821XBQ3_9NEOP</name>
<reference evidence="1" key="1">
    <citation type="submission" date="2021-02" db="EMBL/GenBank/DDBJ databases">
        <authorList>
            <person name="Steward A R."/>
        </authorList>
    </citation>
    <scope>NUCLEOTIDE SEQUENCE</scope>
</reference>
<gene>
    <name evidence="1" type="ORF">PMACD_LOCUS14693</name>
</gene>
<dbReference type="EMBL" id="CAJOBZ010000066">
    <property type="protein sequence ID" value="CAF4940600.1"/>
    <property type="molecule type" value="Genomic_DNA"/>
</dbReference>
<proteinExistence type="predicted"/>
<dbReference type="OrthoDB" id="414666at2759"/>
<organism evidence="1 2">
    <name type="scientific">Pieris macdunnoughi</name>
    <dbReference type="NCBI Taxonomy" id="345717"/>
    <lineage>
        <taxon>Eukaryota</taxon>
        <taxon>Metazoa</taxon>
        <taxon>Ecdysozoa</taxon>
        <taxon>Arthropoda</taxon>
        <taxon>Hexapoda</taxon>
        <taxon>Insecta</taxon>
        <taxon>Pterygota</taxon>
        <taxon>Neoptera</taxon>
        <taxon>Endopterygota</taxon>
        <taxon>Lepidoptera</taxon>
        <taxon>Glossata</taxon>
        <taxon>Ditrysia</taxon>
        <taxon>Papilionoidea</taxon>
        <taxon>Pieridae</taxon>
        <taxon>Pierinae</taxon>
        <taxon>Pieris</taxon>
    </lineage>
</organism>
<sequence length="188" mass="21699">MLKVKDDVIKFLEKDENSRMCPGKRDYLKSKDGICRFQTLPAKTWAIENDKQEVVTEFEQISETWRCYCQLLFLDPQSRLSISTEPEPENLETDILLSEVRTAIKNLKSKIATGRDAIPIKTIKALGERGDQMFHLICNKVWQTGVWPSEWTHTIFTPLHKKGSTKKCNNYRLIALIPHASKIVVTYS</sequence>
<accession>A0A821XBQ3</accession>
<dbReference type="PANTHER" id="PTHR19446">
    <property type="entry name" value="REVERSE TRANSCRIPTASES"/>
    <property type="match status" value="1"/>
</dbReference>
<protein>
    <submittedName>
        <fullName evidence="1">Uncharacterized protein</fullName>
    </submittedName>
</protein>
<dbReference type="AlphaFoldDB" id="A0A821XBQ3"/>
<evidence type="ECO:0000313" key="2">
    <source>
        <dbReference type="Proteomes" id="UP000663880"/>
    </source>
</evidence>